<dbReference type="InterPro" id="IPR020846">
    <property type="entry name" value="MFS_dom"/>
</dbReference>
<dbReference type="GO" id="GO:0016020">
    <property type="term" value="C:membrane"/>
    <property type="evidence" value="ECO:0007669"/>
    <property type="project" value="UniProtKB-SubCell"/>
</dbReference>
<dbReference type="PANTHER" id="PTHR23503">
    <property type="entry name" value="SOLUTE CARRIER FAMILY 2"/>
    <property type="match status" value="1"/>
</dbReference>
<name>A0A813TD44_9BILA</name>
<gene>
    <name evidence="8" type="ORF">BJG266_LOCUS5675</name>
    <name evidence="9" type="ORF">QVE165_LOCUS11022</name>
</gene>
<dbReference type="InterPro" id="IPR005828">
    <property type="entry name" value="MFS_sugar_transport-like"/>
</dbReference>
<reference evidence="8" key="1">
    <citation type="submission" date="2021-02" db="EMBL/GenBank/DDBJ databases">
        <authorList>
            <person name="Nowell W R."/>
        </authorList>
    </citation>
    <scope>NUCLEOTIDE SEQUENCE</scope>
</reference>
<evidence type="ECO:0000313" key="10">
    <source>
        <dbReference type="Proteomes" id="UP000663832"/>
    </source>
</evidence>
<dbReference type="GO" id="GO:0015149">
    <property type="term" value="F:hexose transmembrane transporter activity"/>
    <property type="evidence" value="ECO:0007669"/>
    <property type="project" value="TreeGrafter"/>
</dbReference>
<protein>
    <recommendedName>
        <fullName evidence="7">Major facilitator superfamily (MFS) profile domain-containing protein</fullName>
    </recommendedName>
</protein>
<dbReference type="InterPro" id="IPR003663">
    <property type="entry name" value="Sugar/inositol_transpt"/>
</dbReference>
<evidence type="ECO:0000256" key="6">
    <source>
        <dbReference type="SAM" id="Phobius"/>
    </source>
</evidence>
<evidence type="ECO:0000256" key="2">
    <source>
        <dbReference type="ARBA" id="ARBA00022448"/>
    </source>
</evidence>
<dbReference type="PRINTS" id="PR00171">
    <property type="entry name" value="SUGRTRNSPORT"/>
</dbReference>
<evidence type="ECO:0000313" key="8">
    <source>
        <dbReference type="EMBL" id="CAF0809895.1"/>
    </source>
</evidence>
<feature type="transmembrane region" description="Helical" evidence="6">
    <location>
        <begin position="171"/>
        <end position="192"/>
    </location>
</feature>
<dbReference type="Proteomes" id="UP000663832">
    <property type="component" value="Unassembled WGS sequence"/>
</dbReference>
<comment type="subcellular location">
    <subcellularLocation>
        <location evidence="1">Membrane</location>
        <topology evidence="1">Multi-pass membrane protein</topology>
    </subcellularLocation>
</comment>
<dbReference type="OrthoDB" id="4540492at2759"/>
<keyword evidence="10" id="KW-1185">Reference proteome</keyword>
<organism evidence="8 11">
    <name type="scientific">Adineta steineri</name>
    <dbReference type="NCBI Taxonomy" id="433720"/>
    <lineage>
        <taxon>Eukaryota</taxon>
        <taxon>Metazoa</taxon>
        <taxon>Spiralia</taxon>
        <taxon>Gnathifera</taxon>
        <taxon>Rotifera</taxon>
        <taxon>Eurotatoria</taxon>
        <taxon>Bdelloidea</taxon>
        <taxon>Adinetida</taxon>
        <taxon>Adinetidae</taxon>
        <taxon>Adineta</taxon>
    </lineage>
</organism>
<feature type="transmembrane region" description="Helical" evidence="6">
    <location>
        <begin position="204"/>
        <end position="222"/>
    </location>
</feature>
<evidence type="ECO:0000256" key="4">
    <source>
        <dbReference type="ARBA" id="ARBA00022989"/>
    </source>
</evidence>
<keyword evidence="5 6" id="KW-0472">Membrane</keyword>
<evidence type="ECO:0000256" key="5">
    <source>
        <dbReference type="ARBA" id="ARBA00023136"/>
    </source>
</evidence>
<dbReference type="InterPro" id="IPR005829">
    <property type="entry name" value="Sugar_transporter_CS"/>
</dbReference>
<feature type="domain" description="Major facilitator superfamily (MFS) profile" evidence="7">
    <location>
        <begin position="62"/>
        <end position="290"/>
    </location>
</feature>
<accession>A0A813TD44</accession>
<dbReference type="InterPro" id="IPR036259">
    <property type="entry name" value="MFS_trans_sf"/>
</dbReference>
<dbReference type="Gene3D" id="1.20.1250.20">
    <property type="entry name" value="MFS general substrate transporter like domains"/>
    <property type="match status" value="1"/>
</dbReference>
<comment type="caution">
    <text evidence="8">The sequence shown here is derived from an EMBL/GenBank/DDBJ whole genome shotgun (WGS) entry which is preliminary data.</text>
</comment>
<feature type="transmembrane region" description="Helical" evidence="6">
    <location>
        <begin position="111"/>
        <end position="133"/>
    </location>
</feature>
<evidence type="ECO:0000313" key="11">
    <source>
        <dbReference type="Proteomes" id="UP000663877"/>
    </source>
</evidence>
<keyword evidence="4 6" id="KW-1133">Transmembrane helix</keyword>
<proteinExistence type="predicted"/>
<dbReference type="InterPro" id="IPR045263">
    <property type="entry name" value="GLUT"/>
</dbReference>
<feature type="transmembrane region" description="Helical" evidence="6">
    <location>
        <begin position="58"/>
        <end position="76"/>
    </location>
</feature>
<dbReference type="SUPFAM" id="SSF103473">
    <property type="entry name" value="MFS general substrate transporter"/>
    <property type="match status" value="1"/>
</dbReference>
<keyword evidence="3 6" id="KW-0812">Transmembrane</keyword>
<dbReference type="AlphaFoldDB" id="A0A813TD44"/>
<dbReference type="PROSITE" id="PS00217">
    <property type="entry name" value="SUGAR_TRANSPORT_2"/>
    <property type="match status" value="1"/>
</dbReference>
<evidence type="ECO:0000256" key="1">
    <source>
        <dbReference type="ARBA" id="ARBA00004141"/>
    </source>
</evidence>
<dbReference type="EMBL" id="CAJNOI010000015">
    <property type="protein sequence ID" value="CAF0809895.1"/>
    <property type="molecule type" value="Genomic_DNA"/>
</dbReference>
<keyword evidence="2" id="KW-0813">Transport</keyword>
<feature type="transmembrane region" description="Helical" evidence="6">
    <location>
        <begin position="145"/>
        <end position="165"/>
    </location>
</feature>
<dbReference type="PROSITE" id="PS50850">
    <property type="entry name" value="MFS"/>
    <property type="match status" value="1"/>
</dbReference>
<evidence type="ECO:0000256" key="3">
    <source>
        <dbReference type="ARBA" id="ARBA00022692"/>
    </source>
</evidence>
<evidence type="ECO:0000313" key="9">
    <source>
        <dbReference type="EMBL" id="CAF0929576.1"/>
    </source>
</evidence>
<feature type="transmembrane region" description="Helical" evidence="6">
    <location>
        <begin position="234"/>
        <end position="255"/>
    </location>
</feature>
<dbReference type="Proteomes" id="UP000663877">
    <property type="component" value="Unassembled WGS sequence"/>
</dbReference>
<dbReference type="PANTHER" id="PTHR23503:SF8">
    <property type="entry name" value="FACILITATED GLUCOSE TRANSPORTER PROTEIN 1"/>
    <property type="match status" value="1"/>
</dbReference>
<dbReference type="Pfam" id="PF00083">
    <property type="entry name" value="Sugar_tr"/>
    <property type="match status" value="1"/>
</dbReference>
<evidence type="ECO:0000259" key="7">
    <source>
        <dbReference type="PROSITE" id="PS50850"/>
    </source>
</evidence>
<sequence length="290" mass="31821">MSNSPSSTHLLANNDQKESDIVRNNANYSATASNINYDNNSSPLNNVQNVDKGMTSTLLLAVFAAVSGTAFHFGYASGVMNSPQDFIQQFINETNHRRNNETQISDSTVTLIFSFAVSIFALGGMLGGLFGGFVTERLGRKGGMFYNNIVSFLACILMFMSKPFYSYELLIIGRFFLGLACGYGSSVAPTYINEVSPMNLRGTLGASFQLGVVLLLFVSQVISLKPILGSETTWHYALGLPIVLSVLQVILLCFVPESPKYLLIKKNNSVEAEKGSFIFFYNRRKITVLD</sequence>
<dbReference type="EMBL" id="CAJNOM010000052">
    <property type="protein sequence ID" value="CAF0929576.1"/>
    <property type="molecule type" value="Genomic_DNA"/>
</dbReference>